<gene>
    <name evidence="2" type="ORF">Moror_228</name>
</gene>
<dbReference type="Proteomes" id="UP000017559">
    <property type="component" value="Unassembled WGS sequence"/>
</dbReference>
<feature type="compositionally biased region" description="Basic and acidic residues" evidence="1">
    <location>
        <begin position="52"/>
        <end position="66"/>
    </location>
</feature>
<dbReference type="HOGENOM" id="CLU_2320963_0_0_1"/>
<evidence type="ECO:0000256" key="1">
    <source>
        <dbReference type="SAM" id="MobiDB-lite"/>
    </source>
</evidence>
<proteinExistence type="predicted"/>
<reference evidence="2 3" key="1">
    <citation type="journal article" date="2014" name="BMC Genomics">
        <title>Genome and secretome analysis of the hemibiotrophic fungal pathogen, Moniliophthora roreri, which causes frosty pod rot disease of cacao: mechanisms of the biotrophic and necrotrophic phases.</title>
        <authorList>
            <person name="Meinhardt L.W."/>
            <person name="Costa G.G.L."/>
            <person name="Thomazella D.P.T."/>
            <person name="Teixeira P.J.P.L."/>
            <person name="Carazzolle M.F."/>
            <person name="Schuster S.C."/>
            <person name="Carlson J.E."/>
            <person name="Guiltinan M.J."/>
            <person name="Mieczkowski P."/>
            <person name="Farmer A."/>
            <person name="Ramaraj T."/>
            <person name="Crozier J."/>
            <person name="Davis R.E."/>
            <person name="Shao J."/>
            <person name="Melnick R.L."/>
            <person name="Pereira G.A.G."/>
            <person name="Bailey B.A."/>
        </authorList>
    </citation>
    <scope>NUCLEOTIDE SEQUENCE [LARGE SCALE GENOMIC DNA]</scope>
    <source>
        <strain evidence="2 3">MCA 2997</strain>
    </source>
</reference>
<organism evidence="2 3">
    <name type="scientific">Moniliophthora roreri (strain MCA 2997)</name>
    <name type="common">Cocoa frosty pod rot fungus</name>
    <name type="synonym">Crinipellis roreri</name>
    <dbReference type="NCBI Taxonomy" id="1381753"/>
    <lineage>
        <taxon>Eukaryota</taxon>
        <taxon>Fungi</taxon>
        <taxon>Dikarya</taxon>
        <taxon>Basidiomycota</taxon>
        <taxon>Agaricomycotina</taxon>
        <taxon>Agaricomycetes</taxon>
        <taxon>Agaricomycetidae</taxon>
        <taxon>Agaricales</taxon>
        <taxon>Marasmiineae</taxon>
        <taxon>Marasmiaceae</taxon>
        <taxon>Moniliophthora</taxon>
    </lineage>
</organism>
<feature type="region of interest" description="Disordered" evidence="1">
    <location>
        <begin position="31"/>
        <end position="68"/>
    </location>
</feature>
<keyword evidence="3" id="KW-1185">Reference proteome</keyword>
<protein>
    <submittedName>
        <fullName evidence="2">Uncharacterized protein</fullName>
    </submittedName>
</protein>
<accession>V2XGZ2</accession>
<name>V2XGZ2_MONRO</name>
<evidence type="ECO:0000313" key="2">
    <source>
        <dbReference type="EMBL" id="ESK98478.1"/>
    </source>
</evidence>
<dbReference type="AlphaFoldDB" id="V2XGZ2"/>
<dbReference type="EMBL" id="AWSO01000002">
    <property type="protein sequence ID" value="ESK98478.1"/>
    <property type="molecule type" value="Genomic_DNA"/>
</dbReference>
<evidence type="ECO:0000313" key="3">
    <source>
        <dbReference type="Proteomes" id="UP000017559"/>
    </source>
</evidence>
<dbReference type="OrthoDB" id="3065166at2759"/>
<sequence length="99" mass="11312">MVMTALTLEQRKQLYSRELAEHTLSQWDATRREQHTAGKTHGLQRNGTTSKSLDKERRRGVADRTPLRARIPAVRTNENNIQVAENGPNLIAALETWHI</sequence>
<dbReference type="KEGG" id="mrr:Moror_228"/>
<comment type="caution">
    <text evidence="2">The sequence shown here is derived from an EMBL/GenBank/DDBJ whole genome shotgun (WGS) entry which is preliminary data.</text>
</comment>